<dbReference type="PANTHER" id="PTHR14918">
    <property type="entry name" value="KICSTOR COMPLEX PROTEIN SZT2"/>
    <property type="match status" value="1"/>
</dbReference>
<dbReference type="AlphaFoldDB" id="A0A7R9H336"/>
<gene>
    <name evidence="1" type="ORF">TCEB3V08_LOCUS7358</name>
</gene>
<dbReference type="PANTHER" id="PTHR14918:SF3">
    <property type="entry name" value="KICSTOR COMPLEX PROTEIN SZT2"/>
    <property type="match status" value="1"/>
</dbReference>
<accession>A0A7R9H336</accession>
<organism evidence="1">
    <name type="scientific">Timema cristinae</name>
    <name type="common">Walking stick</name>
    <dbReference type="NCBI Taxonomy" id="61476"/>
    <lineage>
        <taxon>Eukaryota</taxon>
        <taxon>Metazoa</taxon>
        <taxon>Ecdysozoa</taxon>
        <taxon>Arthropoda</taxon>
        <taxon>Hexapoda</taxon>
        <taxon>Insecta</taxon>
        <taxon>Pterygota</taxon>
        <taxon>Neoptera</taxon>
        <taxon>Polyneoptera</taxon>
        <taxon>Phasmatodea</taxon>
        <taxon>Timematodea</taxon>
        <taxon>Timematoidea</taxon>
        <taxon>Timematidae</taxon>
        <taxon>Timema</taxon>
    </lineage>
</organism>
<evidence type="ECO:0000313" key="1">
    <source>
        <dbReference type="EMBL" id="CAD7404145.1"/>
    </source>
</evidence>
<dbReference type="EMBL" id="OC319063">
    <property type="protein sequence ID" value="CAD7404145.1"/>
    <property type="molecule type" value="Genomic_DNA"/>
</dbReference>
<reference evidence="1" key="1">
    <citation type="submission" date="2020-11" db="EMBL/GenBank/DDBJ databases">
        <authorList>
            <person name="Tran Van P."/>
        </authorList>
    </citation>
    <scope>NUCLEOTIDE SEQUENCE</scope>
</reference>
<dbReference type="InterPro" id="IPR033228">
    <property type="entry name" value="SZT2"/>
</dbReference>
<sequence>MFTFNLKACLQKDPVDHFQRRCLTLNGQRYLQSLIIDGGNCKPNVTQSLAPPTREKEILEAGFIYLFMTKEYRISRSIRSQWLLEHLNKTLTVQKRNDIQHGEVMIDEIFQSFKKSLDGLTRPFYLPGSCTLFTPEIYITVIAHTPFYTTPAQQVLVQGWRVTPLNLSEFLDLVHMQLLDLEDAVSQVAGIAYEQLETLRVESENLVGGLFDENVDPPQPLETQIAMVSPDTSFINMLRYGILASRLLPESGCANIIVVTDGIVAIPDIHVFDSVLTQLRTSAVACSFLHVGSLFHPYCGKGLVPYIDLMQFISAATLGTYMTNIPTIHVHCRQGRESRNKHRHQISLGTSGEMVHCVNLPPLVMVGGRVKEQAPYGFLHDITCLFKKPFKSQYRQSVVSRFWATLKTLNHTDQLLVHLHSFCNNSAAYTVPEGIRSGMPVFYLPANSSMSSLTSSDTTCSQFTQFWRPICLMEPTVWQKWLHMHRLSLILQHDHPLPKHLHLANSSGRFQVVQCRQAAASLYALFKDWCTFALIENHSYVKLLFRENDKPPFSFYMIRVTSKPPFVVIIVAFLVGTPARLRHEVVEQLKERISLMTVPQRPANKEPLLRKVSMARLSLNSQHKTSPVLRTCADISCCVILEKPIEKILIRYERMPTDFTTVVFPDGTQPPTTPVLPGTSSVNNSGGGGLLTTLSRYLHHRRWVWAAQNGLGCSLGLSAIARILSTITKMRLQEGFCFAHSTAGIINMVLEVQMKTSPAYRTSFVVGMSSGSSSISTSPSSSLDRCCSLIISSSPRVPQTVMLSAAIYSSYVQSGANICHVSSLYGRVKVRGADEGAVDVAGCGSMEGHG</sequence>
<name>A0A7R9H336_TIMCR</name>
<protein>
    <recommendedName>
        <fullName evidence="2">Protein SZT2</fullName>
    </recommendedName>
</protein>
<proteinExistence type="predicted"/>
<evidence type="ECO:0008006" key="2">
    <source>
        <dbReference type="Google" id="ProtNLM"/>
    </source>
</evidence>
<dbReference type="GO" id="GO:0005777">
    <property type="term" value="C:peroxisome"/>
    <property type="evidence" value="ECO:0007669"/>
    <property type="project" value="InterPro"/>
</dbReference>